<evidence type="ECO:0000313" key="3">
    <source>
        <dbReference type="Proteomes" id="UP000616885"/>
    </source>
</evidence>
<dbReference type="AlphaFoldDB" id="A0A8H7NFP2"/>
<dbReference type="Proteomes" id="UP000616885">
    <property type="component" value="Unassembled WGS sequence"/>
</dbReference>
<gene>
    <name evidence="2" type="ORF">IM811_010515</name>
</gene>
<accession>A0A8H7NFP2</accession>
<comment type="caution">
    <text evidence="2">The sequence shown here is derived from an EMBL/GenBank/DDBJ whole genome shotgun (WGS) entry which is preliminary data.</text>
</comment>
<proteinExistence type="predicted"/>
<dbReference type="EMBL" id="JADCTT010000003">
    <property type="protein sequence ID" value="KAF9755074.1"/>
    <property type="molecule type" value="Genomic_DNA"/>
</dbReference>
<feature type="region of interest" description="Disordered" evidence="1">
    <location>
        <begin position="92"/>
        <end position="120"/>
    </location>
</feature>
<reference evidence="2" key="1">
    <citation type="submission" date="2020-10" db="EMBL/GenBank/DDBJ databases">
        <title>High-Quality Genome Resource of Clonostachys rosea strain S41 by Oxford Nanopore Long-Read Sequencing.</title>
        <authorList>
            <person name="Wang H."/>
        </authorList>
    </citation>
    <scope>NUCLEOTIDE SEQUENCE</scope>
    <source>
        <strain evidence="2">S41</strain>
    </source>
</reference>
<sequence length="120" mass="12612">MATQASTSTLVERNCRSAVSPLTFPPDLVNVTFAGWPSSPRRPPPSSSVCVAQPNRAWSGVLVPSYSSYPSTSSPVSRPRLIQGRLASFSLSSHTPQAADLTRTRPSKGALAPPLTVGPP</sequence>
<protein>
    <submittedName>
        <fullName evidence="2">Uncharacterized protein</fullName>
    </submittedName>
</protein>
<evidence type="ECO:0000313" key="2">
    <source>
        <dbReference type="EMBL" id="KAF9755074.1"/>
    </source>
</evidence>
<organism evidence="2 3">
    <name type="scientific">Bionectria ochroleuca</name>
    <name type="common">Gliocladium roseum</name>
    <dbReference type="NCBI Taxonomy" id="29856"/>
    <lineage>
        <taxon>Eukaryota</taxon>
        <taxon>Fungi</taxon>
        <taxon>Dikarya</taxon>
        <taxon>Ascomycota</taxon>
        <taxon>Pezizomycotina</taxon>
        <taxon>Sordariomycetes</taxon>
        <taxon>Hypocreomycetidae</taxon>
        <taxon>Hypocreales</taxon>
        <taxon>Bionectriaceae</taxon>
        <taxon>Clonostachys</taxon>
    </lineage>
</organism>
<name>A0A8H7NFP2_BIOOC</name>
<evidence type="ECO:0000256" key="1">
    <source>
        <dbReference type="SAM" id="MobiDB-lite"/>
    </source>
</evidence>